<name>A0ABS5C9S3_9BACL</name>
<evidence type="ECO:0000313" key="1">
    <source>
        <dbReference type="EMBL" id="MBP3962747.1"/>
    </source>
</evidence>
<dbReference type="EMBL" id="JAGKSP010000002">
    <property type="protein sequence ID" value="MBP3962747.1"/>
    <property type="molecule type" value="Genomic_DNA"/>
</dbReference>
<gene>
    <name evidence="1" type="ORF">I8J30_08520</name>
</gene>
<keyword evidence="2" id="KW-1185">Reference proteome</keyword>
<organism evidence="1 2">
    <name type="scientific">Paenibacillus lignilyticus</name>
    <dbReference type="NCBI Taxonomy" id="1172615"/>
    <lineage>
        <taxon>Bacteria</taxon>
        <taxon>Bacillati</taxon>
        <taxon>Bacillota</taxon>
        <taxon>Bacilli</taxon>
        <taxon>Bacillales</taxon>
        <taxon>Paenibacillaceae</taxon>
        <taxon>Paenibacillus</taxon>
    </lineage>
</organism>
<reference evidence="1 2" key="1">
    <citation type="submission" date="2021-04" db="EMBL/GenBank/DDBJ databases">
        <title>Paenibacillus sp. DLE-14 whole genome sequence.</title>
        <authorList>
            <person name="Ham Y.J."/>
        </authorList>
    </citation>
    <scope>NUCLEOTIDE SEQUENCE [LARGE SCALE GENOMIC DNA]</scope>
    <source>
        <strain evidence="1 2">DLE-14</strain>
    </source>
</reference>
<dbReference type="RefSeq" id="WP_210657165.1">
    <property type="nucleotide sequence ID" value="NZ_JAGKSP010000002.1"/>
</dbReference>
<dbReference type="Proteomes" id="UP000673394">
    <property type="component" value="Unassembled WGS sequence"/>
</dbReference>
<sequence length="111" mass="12859">MSTIYWRIIVGSVRGQKESVRPPEPAAYNKMIKDKAIEAMRGDLISVKFPINPEEFTLTMYTDDDKQELIGEPNQFRFDLPSEPGYYKYRLSAVWLEKNTADYDFGIQING</sequence>
<protein>
    <submittedName>
        <fullName evidence="1">Uncharacterized protein</fullName>
    </submittedName>
</protein>
<evidence type="ECO:0000313" key="2">
    <source>
        <dbReference type="Proteomes" id="UP000673394"/>
    </source>
</evidence>
<accession>A0ABS5C9S3</accession>
<proteinExistence type="predicted"/>
<comment type="caution">
    <text evidence="1">The sequence shown here is derived from an EMBL/GenBank/DDBJ whole genome shotgun (WGS) entry which is preliminary data.</text>
</comment>